<feature type="non-terminal residue" evidence="6">
    <location>
        <position position="1"/>
    </location>
</feature>
<dbReference type="InterPro" id="IPR027417">
    <property type="entry name" value="P-loop_NTPase"/>
</dbReference>
<evidence type="ECO:0000313" key="6">
    <source>
        <dbReference type="EMBL" id="GAI25667.1"/>
    </source>
</evidence>
<evidence type="ECO:0000256" key="2">
    <source>
        <dbReference type="ARBA" id="ARBA00022801"/>
    </source>
</evidence>
<sequence length="269" mass="30658">VIAGPGTGKTRTLVERIIWLINEKSVLPRTILAVTFSNRAAREMTGRIEAVLSREGVQERPEITTFHKLGLKIIIENHNKFELKKEPLVLSENDMAYLFPRIAKQTKDSGNIPDFSCLEKRIIDFIEKNGDGIAIPGDIYKQIGDTFGRYAAYKRKHGLIDFIDLLILPLSLLANNQEILAQYRQRWQHIFVDEYQDVNALQYRLLRLLAPTGKDLFAIGDANQAIYGFRGADVGYFTRFKDDYPAAHMVTLTRSYRSTDTILKASGYM</sequence>
<protein>
    <recommendedName>
        <fullName evidence="5">UvrD-like helicase ATP-binding domain-containing protein</fullName>
    </recommendedName>
</protein>
<dbReference type="CDD" id="cd17932">
    <property type="entry name" value="DEXQc_UvrD"/>
    <property type="match status" value="1"/>
</dbReference>
<organism evidence="6">
    <name type="scientific">marine sediment metagenome</name>
    <dbReference type="NCBI Taxonomy" id="412755"/>
    <lineage>
        <taxon>unclassified sequences</taxon>
        <taxon>metagenomes</taxon>
        <taxon>ecological metagenomes</taxon>
    </lineage>
</organism>
<dbReference type="GO" id="GO:0003677">
    <property type="term" value="F:DNA binding"/>
    <property type="evidence" value="ECO:0007669"/>
    <property type="project" value="InterPro"/>
</dbReference>
<evidence type="ECO:0000259" key="5">
    <source>
        <dbReference type="PROSITE" id="PS51198"/>
    </source>
</evidence>
<keyword evidence="3" id="KW-0347">Helicase</keyword>
<dbReference type="GO" id="GO:0005524">
    <property type="term" value="F:ATP binding"/>
    <property type="evidence" value="ECO:0007669"/>
    <property type="project" value="UniProtKB-KW"/>
</dbReference>
<dbReference type="InterPro" id="IPR000212">
    <property type="entry name" value="DNA_helicase_UvrD/REP"/>
</dbReference>
<evidence type="ECO:0000256" key="3">
    <source>
        <dbReference type="ARBA" id="ARBA00022806"/>
    </source>
</evidence>
<feature type="non-terminal residue" evidence="6">
    <location>
        <position position="269"/>
    </location>
</feature>
<keyword evidence="2" id="KW-0378">Hydrolase</keyword>
<comment type="caution">
    <text evidence="6">The sequence shown here is derived from an EMBL/GenBank/DDBJ whole genome shotgun (WGS) entry which is preliminary data.</text>
</comment>
<dbReference type="SUPFAM" id="SSF52540">
    <property type="entry name" value="P-loop containing nucleoside triphosphate hydrolases"/>
    <property type="match status" value="1"/>
</dbReference>
<accession>X1M249</accession>
<dbReference type="InterPro" id="IPR014016">
    <property type="entry name" value="UvrD-like_ATP-bd"/>
</dbReference>
<evidence type="ECO:0000256" key="4">
    <source>
        <dbReference type="ARBA" id="ARBA00022840"/>
    </source>
</evidence>
<gene>
    <name evidence="6" type="ORF">S06H3_37711</name>
</gene>
<dbReference type="AlphaFoldDB" id="X1M249"/>
<dbReference type="InterPro" id="IPR013986">
    <property type="entry name" value="DExx_box_DNA_helicase_dom_sf"/>
</dbReference>
<dbReference type="GO" id="GO:0016787">
    <property type="term" value="F:hydrolase activity"/>
    <property type="evidence" value="ECO:0007669"/>
    <property type="project" value="UniProtKB-KW"/>
</dbReference>
<name>X1M249_9ZZZZ</name>
<feature type="domain" description="UvrD-like helicase ATP-binding" evidence="5">
    <location>
        <begin position="1"/>
        <end position="259"/>
    </location>
</feature>
<dbReference type="Gene3D" id="1.10.10.160">
    <property type="match status" value="1"/>
</dbReference>
<evidence type="ECO:0000256" key="1">
    <source>
        <dbReference type="ARBA" id="ARBA00022741"/>
    </source>
</evidence>
<dbReference type="Pfam" id="PF00580">
    <property type="entry name" value="UvrD-helicase"/>
    <property type="match status" value="1"/>
</dbReference>
<dbReference type="EMBL" id="BARV01022936">
    <property type="protein sequence ID" value="GAI25667.1"/>
    <property type="molecule type" value="Genomic_DNA"/>
</dbReference>
<keyword evidence="4" id="KW-0067">ATP-binding</keyword>
<dbReference type="Gene3D" id="3.40.50.300">
    <property type="entry name" value="P-loop containing nucleotide triphosphate hydrolases"/>
    <property type="match status" value="1"/>
</dbReference>
<keyword evidence="1" id="KW-0547">Nucleotide-binding</keyword>
<dbReference type="GO" id="GO:0003678">
    <property type="term" value="F:DNA helicase activity"/>
    <property type="evidence" value="ECO:0007669"/>
    <property type="project" value="InterPro"/>
</dbReference>
<reference evidence="6" key="1">
    <citation type="journal article" date="2014" name="Front. Microbiol.">
        <title>High frequency of phylogenetically diverse reductive dehalogenase-homologous genes in deep subseafloor sedimentary metagenomes.</title>
        <authorList>
            <person name="Kawai M."/>
            <person name="Futagami T."/>
            <person name="Toyoda A."/>
            <person name="Takaki Y."/>
            <person name="Nishi S."/>
            <person name="Hori S."/>
            <person name="Arai W."/>
            <person name="Tsubouchi T."/>
            <person name="Morono Y."/>
            <person name="Uchiyama I."/>
            <person name="Ito T."/>
            <person name="Fujiyama A."/>
            <person name="Inagaki F."/>
            <person name="Takami H."/>
        </authorList>
    </citation>
    <scope>NUCLEOTIDE SEQUENCE</scope>
    <source>
        <strain evidence="6">Expedition CK06-06</strain>
    </source>
</reference>
<dbReference type="PROSITE" id="PS51198">
    <property type="entry name" value="UVRD_HELICASE_ATP_BIND"/>
    <property type="match status" value="1"/>
</dbReference>
<proteinExistence type="predicted"/>
<dbReference type="PANTHER" id="PTHR11070">
    <property type="entry name" value="UVRD / RECB / PCRA DNA HELICASE FAMILY MEMBER"/>
    <property type="match status" value="1"/>
</dbReference>